<evidence type="ECO:0000256" key="5">
    <source>
        <dbReference type="ARBA" id="ARBA00023306"/>
    </source>
</evidence>
<dbReference type="InterPro" id="IPR039776">
    <property type="entry name" value="Pds5"/>
</dbReference>
<keyword evidence="4" id="KW-0539">Nucleus</keyword>
<dbReference type="PANTHER" id="PTHR12663:SF0">
    <property type="entry name" value="PRECOCIOUS DISSOCIATION OF SISTERS 5, ISOFORM A"/>
    <property type="match status" value="1"/>
</dbReference>
<dbReference type="PANTHER" id="PTHR12663">
    <property type="entry name" value="ANDROGEN INDUCED INHIBITOR OF PROLIFERATION AS3 / PDS5-RELATED"/>
    <property type="match status" value="1"/>
</dbReference>
<evidence type="ECO:0000256" key="1">
    <source>
        <dbReference type="ARBA" id="ARBA00004123"/>
    </source>
</evidence>
<evidence type="ECO:0000256" key="4">
    <source>
        <dbReference type="ARBA" id="ARBA00023242"/>
    </source>
</evidence>
<evidence type="ECO:0000313" key="8">
    <source>
        <dbReference type="Proteomes" id="UP001162031"/>
    </source>
</evidence>
<reference evidence="7" key="1">
    <citation type="submission" date="2022-12" db="EMBL/GenBank/DDBJ databases">
        <authorList>
            <person name="Webb A."/>
        </authorList>
    </citation>
    <scope>NUCLEOTIDE SEQUENCE</scope>
    <source>
        <strain evidence="7">Hp1</strain>
    </source>
</reference>
<dbReference type="GO" id="GO:0007064">
    <property type="term" value="P:mitotic sister chromatid cohesion"/>
    <property type="evidence" value="ECO:0007669"/>
    <property type="project" value="InterPro"/>
</dbReference>
<keyword evidence="2" id="KW-0132">Cell division</keyword>
<dbReference type="GO" id="GO:0000785">
    <property type="term" value="C:chromatin"/>
    <property type="evidence" value="ECO:0007669"/>
    <property type="project" value="TreeGrafter"/>
</dbReference>
<gene>
    <name evidence="7" type="ORF">HBR001_LOCUS7506</name>
</gene>
<name>A0AAV0UT80_HYABA</name>
<keyword evidence="3" id="KW-0498">Mitosis</keyword>
<dbReference type="SUPFAM" id="SSF48371">
    <property type="entry name" value="ARM repeat"/>
    <property type="match status" value="1"/>
</dbReference>
<sequence length="1421" mass="156905">MAPRTTRAASTTASRTRSVQSRAAPRRRRRAATSHGNASQPAHYVDSDSGTDPTSTQMSTQIDREATAALSVHDLFAGTYVPHTHCTGSALPKRLHQTWTALQHTPSRQQQREDAVVDAQAAAHVRRVAAELVAPALLEHSEQTVRSLVACCAVELLRVTSPDSPFGSDEALYRVFQLLIEQLRALPQAAATAACARGSTHQLYVLESLATVKSCGLAVGLRCPRAADEDNVLIQLFRALFSAAVRCSHSTKIEHWILSVMVTCIEESDGVDQPLLEAILSQLVPAAAMGERAGDGPDNEEAGGGHESSCRLAREVIQRTSDVLQNPLSTFLNNMLIDTTDPSGLQTASKLKGHVHTLIYEVHTINPALLLYVLPNVCLQLQVDEVATRSGAVALMGKLFASPHTDFGHQYMKNFREFLGRFRDASKEIRMQMIQVCVTIWECKTDLASLLEKEFISRLSDPEWEVRQLVVHELCDFAANCLEMISEECLRAVGERMKDKKVILRKETMTGLSQVYSAHISSYWEANEAAEKKLLSLNHRNISAADVKKLGWIPDYVLKCYAYPQQELKLRVIQLLDDFLLPKAFSEQTRANGLLFIFHALDSTSREALRRMFSERAKCQKVCKLFVDFKVQQRHKGCFIESKSGALEEAKQQLCKGLAPLFSDVSGLDKLFDQLSTWKDHSVYKHLGALCDYSKSQHEMRHARDQLVRCVGSKTALGEFLKKLCRKLSLLTMNQASVATLLDFLIAKEGRPSKGNRSVVDLVVMASGELPELFAPFVHNKVTAILTQSNEDPIENQSDEEDAVPRDPRVTLGALHVLARYPHYRAVTCDEENAPLESNERNIPSAALMKRLRSFCLGDSNVEAQNFNTAKESRAAELAAIALSHLNEGTDELVGLVNKLCSNEKLGHPDHPGVLAALQSLKVFAKRRSDLFSEDRPQFLRLWKHLLTGLIGKSNQAPTPGTPSAKKCSHKGSRLAAATLAEVRSLAVKVAVNLIVYCGPVKGSSTWLDEGTQLLELLFGILRSDGTDYASTPSLSATLRAVASCGLMKAMRIRQLEALISVSEWHLLGYTIQDSNDDVRRKFLKKLTSHLVKHSVQHQHKYLSYLALAATDSNAGLKKTARNLLKVGVERMRRAFDAVPVRESEECSSPGQTGNGLHSMSALMVPEYALPYVIHLLAHHPAYPVKLVETTPSSMVMQNAQWSGQLAYLGFFLDGLVSTNAAAADNIAFLLQILTKLSQCHDVSNPDGINMYPLLDSAVALLKKKIKKQSNLKPFPGRIYLPKHLFSPGRPSTLATPGGRKEPEAPESLETSTVPRMSRLSTSLSPIKPTDLAAHFMKLNSPYESSLLQSNVKKRKRQLLEADGSYSDADEAKNDVEDSAAPPRRQSSLGRNRPRKRTYADDSSDSGAELDSYSHIPRHRA</sequence>
<dbReference type="InterPro" id="IPR016024">
    <property type="entry name" value="ARM-type_fold"/>
</dbReference>
<dbReference type="Proteomes" id="UP001162031">
    <property type="component" value="Unassembled WGS sequence"/>
</dbReference>
<dbReference type="CDD" id="cd19953">
    <property type="entry name" value="PDS5"/>
    <property type="match status" value="1"/>
</dbReference>
<feature type="compositionally biased region" description="Low complexity" evidence="6">
    <location>
        <begin position="1"/>
        <end position="23"/>
    </location>
</feature>
<feature type="compositionally biased region" description="Polar residues" evidence="6">
    <location>
        <begin position="48"/>
        <end position="60"/>
    </location>
</feature>
<evidence type="ECO:0000256" key="6">
    <source>
        <dbReference type="SAM" id="MobiDB-lite"/>
    </source>
</evidence>
<protein>
    <recommendedName>
        <fullName evidence="9">Sister chromatid cohesion protein</fullName>
    </recommendedName>
</protein>
<comment type="caution">
    <text evidence="7">The sequence shown here is derived from an EMBL/GenBank/DDBJ whole genome shotgun (WGS) entry which is preliminary data.</text>
</comment>
<feature type="region of interest" description="Disordered" evidence="6">
    <location>
        <begin position="1283"/>
        <end position="1325"/>
    </location>
</feature>
<dbReference type="EMBL" id="CANTFL010001383">
    <property type="protein sequence ID" value="CAI5738501.1"/>
    <property type="molecule type" value="Genomic_DNA"/>
</dbReference>
<accession>A0AAV0UT80</accession>
<organism evidence="7 8">
    <name type="scientific">Hyaloperonospora brassicae</name>
    <name type="common">Brassica downy mildew</name>
    <name type="synonym">Peronospora brassicae</name>
    <dbReference type="NCBI Taxonomy" id="162125"/>
    <lineage>
        <taxon>Eukaryota</taxon>
        <taxon>Sar</taxon>
        <taxon>Stramenopiles</taxon>
        <taxon>Oomycota</taxon>
        <taxon>Peronosporomycetes</taxon>
        <taxon>Peronosporales</taxon>
        <taxon>Peronosporaceae</taxon>
        <taxon>Hyaloperonospora</taxon>
    </lineage>
</organism>
<feature type="compositionally biased region" description="Polar residues" evidence="6">
    <location>
        <begin position="1309"/>
        <end position="1325"/>
    </location>
</feature>
<dbReference type="Pfam" id="PF20168">
    <property type="entry name" value="PDS5"/>
    <property type="match status" value="1"/>
</dbReference>
<keyword evidence="5" id="KW-0131">Cell cycle</keyword>
<dbReference type="GO" id="GO:0051301">
    <property type="term" value="P:cell division"/>
    <property type="evidence" value="ECO:0007669"/>
    <property type="project" value="UniProtKB-KW"/>
</dbReference>
<proteinExistence type="predicted"/>
<dbReference type="GO" id="GO:0006281">
    <property type="term" value="P:DNA repair"/>
    <property type="evidence" value="ECO:0007669"/>
    <property type="project" value="TreeGrafter"/>
</dbReference>
<evidence type="ECO:0000256" key="2">
    <source>
        <dbReference type="ARBA" id="ARBA00022618"/>
    </source>
</evidence>
<feature type="region of interest" description="Disordered" evidence="6">
    <location>
        <begin position="1"/>
        <end position="60"/>
    </location>
</feature>
<evidence type="ECO:0000313" key="7">
    <source>
        <dbReference type="EMBL" id="CAI5738501.1"/>
    </source>
</evidence>
<dbReference type="Gene3D" id="1.25.10.10">
    <property type="entry name" value="Leucine-rich Repeat Variant"/>
    <property type="match status" value="1"/>
</dbReference>
<dbReference type="GO" id="GO:0005634">
    <property type="term" value="C:nucleus"/>
    <property type="evidence" value="ECO:0007669"/>
    <property type="project" value="UniProtKB-SubCell"/>
</dbReference>
<evidence type="ECO:0008006" key="9">
    <source>
        <dbReference type="Google" id="ProtNLM"/>
    </source>
</evidence>
<dbReference type="InterPro" id="IPR011989">
    <property type="entry name" value="ARM-like"/>
</dbReference>
<feature type="region of interest" description="Disordered" evidence="6">
    <location>
        <begin position="1363"/>
        <end position="1421"/>
    </location>
</feature>
<comment type="subcellular location">
    <subcellularLocation>
        <location evidence="1">Nucleus</location>
    </subcellularLocation>
</comment>
<evidence type="ECO:0000256" key="3">
    <source>
        <dbReference type="ARBA" id="ARBA00022776"/>
    </source>
</evidence>
<keyword evidence="8" id="KW-1185">Reference proteome</keyword>